<accession>A0ACB9K7G3</accession>
<gene>
    <name evidence="1" type="ORF">L1987_02251</name>
</gene>
<keyword evidence="2" id="KW-1185">Reference proteome</keyword>
<reference evidence="1 2" key="2">
    <citation type="journal article" date="2022" name="Mol. Ecol. Resour.">
        <title>The genomes of chicory, endive, great burdock and yacon provide insights into Asteraceae paleo-polyploidization history and plant inulin production.</title>
        <authorList>
            <person name="Fan W."/>
            <person name="Wang S."/>
            <person name="Wang H."/>
            <person name="Wang A."/>
            <person name="Jiang F."/>
            <person name="Liu H."/>
            <person name="Zhao H."/>
            <person name="Xu D."/>
            <person name="Zhang Y."/>
        </authorList>
    </citation>
    <scope>NUCLEOTIDE SEQUENCE [LARGE SCALE GENOMIC DNA]</scope>
    <source>
        <strain evidence="2">cv. Yunnan</strain>
        <tissue evidence="1">Leaves</tissue>
    </source>
</reference>
<comment type="caution">
    <text evidence="1">The sequence shown here is derived from an EMBL/GenBank/DDBJ whole genome shotgun (WGS) entry which is preliminary data.</text>
</comment>
<organism evidence="1 2">
    <name type="scientific">Smallanthus sonchifolius</name>
    <dbReference type="NCBI Taxonomy" id="185202"/>
    <lineage>
        <taxon>Eukaryota</taxon>
        <taxon>Viridiplantae</taxon>
        <taxon>Streptophyta</taxon>
        <taxon>Embryophyta</taxon>
        <taxon>Tracheophyta</taxon>
        <taxon>Spermatophyta</taxon>
        <taxon>Magnoliopsida</taxon>
        <taxon>eudicotyledons</taxon>
        <taxon>Gunneridae</taxon>
        <taxon>Pentapetalae</taxon>
        <taxon>asterids</taxon>
        <taxon>campanulids</taxon>
        <taxon>Asterales</taxon>
        <taxon>Asteraceae</taxon>
        <taxon>Asteroideae</taxon>
        <taxon>Heliantheae alliance</taxon>
        <taxon>Millerieae</taxon>
        <taxon>Smallanthus</taxon>
    </lineage>
</organism>
<proteinExistence type="predicted"/>
<dbReference type="EMBL" id="CM042018">
    <property type="protein sequence ID" value="KAI3828154.1"/>
    <property type="molecule type" value="Genomic_DNA"/>
</dbReference>
<name>A0ACB9K7G3_9ASTR</name>
<dbReference type="Proteomes" id="UP001056120">
    <property type="component" value="Linkage Group LG01"/>
</dbReference>
<evidence type="ECO:0000313" key="2">
    <source>
        <dbReference type="Proteomes" id="UP001056120"/>
    </source>
</evidence>
<protein>
    <submittedName>
        <fullName evidence="1">Uncharacterized protein</fullName>
    </submittedName>
</protein>
<reference evidence="2" key="1">
    <citation type="journal article" date="2022" name="Mol. Ecol. Resour.">
        <title>The genomes of chicory, endive, great burdock and yacon provide insights into Asteraceae palaeo-polyploidization history and plant inulin production.</title>
        <authorList>
            <person name="Fan W."/>
            <person name="Wang S."/>
            <person name="Wang H."/>
            <person name="Wang A."/>
            <person name="Jiang F."/>
            <person name="Liu H."/>
            <person name="Zhao H."/>
            <person name="Xu D."/>
            <person name="Zhang Y."/>
        </authorList>
    </citation>
    <scope>NUCLEOTIDE SEQUENCE [LARGE SCALE GENOMIC DNA]</scope>
    <source>
        <strain evidence="2">cv. Yunnan</strain>
    </source>
</reference>
<evidence type="ECO:0000313" key="1">
    <source>
        <dbReference type="EMBL" id="KAI3828154.1"/>
    </source>
</evidence>
<sequence length="142" mass="17045">MFSIRMSFCIWGYLEGMGLGRRRTSVKSFEGRDTYEQETDRGNWERLEQALSWIWMMEQEDRVWRLEIRRRKWLKRPSERHSIQLAVISFLKLEHLDRLCLNPNCCLVCSFQGVGDQTQSYSDVGDWKRQKLNENHDDLGIL</sequence>